<sequence>MTSMMNERSEPTVKLSAQPAAFRVLKSAATKHALVAALLSSLVGCTSIPSQELSSVKDAQGKDVNEAIAKLAPLMGEPSAVQPDRKNPDNTAYYWSRYKGTFSENKYMGSTHDRSAGYLQITDQYQQNTWTEHCYVKVVADPQDIVVDYEVENCGFMDPFFGSGELKKDCLVCKLAE</sequence>
<accession>A0ABY6F759</accession>
<keyword evidence="2" id="KW-1185">Reference proteome</keyword>
<reference evidence="1" key="1">
    <citation type="submission" date="2021-08" db="EMBL/GenBank/DDBJ databases">
        <title>Complete genome sequence of Pseudomonas phytophila.</title>
        <authorList>
            <person name="Weir B.S."/>
            <person name="Templeton M.D."/>
            <person name="Arshed S."/>
            <person name="Andersen M.T."/>
            <person name="Jayaraman J."/>
        </authorList>
    </citation>
    <scope>NUCLEOTIDE SEQUENCE</scope>
    <source>
        <strain evidence="1">ICMP 23753</strain>
    </source>
</reference>
<dbReference type="RefSeq" id="WP_122395245.1">
    <property type="nucleotide sequence ID" value="NZ_CP081201.1"/>
</dbReference>
<evidence type="ECO:0000313" key="2">
    <source>
        <dbReference type="Proteomes" id="UP001063228"/>
    </source>
</evidence>
<dbReference type="Proteomes" id="UP001063228">
    <property type="component" value="Chromosome"/>
</dbReference>
<evidence type="ECO:0000313" key="1">
    <source>
        <dbReference type="EMBL" id="UXZ93710.1"/>
    </source>
</evidence>
<gene>
    <name evidence="1" type="ORF">K3169_15040</name>
</gene>
<organism evidence="1 2">
    <name type="scientific">Pseudomonas phytophila</name>
    <dbReference type="NCBI Taxonomy" id="2867264"/>
    <lineage>
        <taxon>Bacteria</taxon>
        <taxon>Pseudomonadati</taxon>
        <taxon>Pseudomonadota</taxon>
        <taxon>Gammaproteobacteria</taxon>
        <taxon>Pseudomonadales</taxon>
        <taxon>Pseudomonadaceae</taxon>
        <taxon>Pseudomonas</taxon>
    </lineage>
</organism>
<dbReference type="EMBL" id="CP081201">
    <property type="protein sequence ID" value="UXZ93710.1"/>
    <property type="molecule type" value="Genomic_DNA"/>
</dbReference>
<proteinExistence type="predicted"/>
<name>A0ABY6F759_9PSED</name>
<evidence type="ECO:0008006" key="3">
    <source>
        <dbReference type="Google" id="ProtNLM"/>
    </source>
</evidence>
<protein>
    <recommendedName>
        <fullName evidence="3">Lipoprotein</fullName>
    </recommendedName>
</protein>